<dbReference type="AlphaFoldDB" id="V6S058"/>
<gene>
    <name evidence="2" type="ORF">IP98_00760</name>
</gene>
<dbReference type="OrthoDB" id="648347at2"/>
<evidence type="ECO:0000313" key="2">
    <source>
        <dbReference type="EMBL" id="TWI14783.1"/>
    </source>
</evidence>
<organism evidence="2 3">
    <name type="scientific">Flavobacterium cauense R2A-7</name>
    <dbReference type="NCBI Taxonomy" id="1341154"/>
    <lineage>
        <taxon>Bacteria</taxon>
        <taxon>Pseudomonadati</taxon>
        <taxon>Bacteroidota</taxon>
        <taxon>Flavobacteriia</taxon>
        <taxon>Flavobacteriales</taxon>
        <taxon>Flavobacteriaceae</taxon>
        <taxon>Flavobacterium</taxon>
    </lineage>
</organism>
<feature type="chain" id="PRO_5030178690" evidence="1">
    <location>
        <begin position="22"/>
        <end position="334"/>
    </location>
</feature>
<dbReference type="RefSeq" id="WP_023570627.1">
    <property type="nucleotide sequence ID" value="NZ_AVBI01000014.1"/>
</dbReference>
<dbReference type="EMBL" id="VLKQ01000002">
    <property type="protein sequence ID" value="TWI14783.1"/>
    <property type="molecule type" value="Genomic_DNA"/>
</dbReference>
<dbReference type="Proteomes" id="UP000319848">
    <property type="component" value="Unassembled WGS sequence"/>
</dbReference>
<feature type="signal peptide" evidence="1">
    <location>
        <begin position="1"/>
        <end position="21"/>
    </location>
</feature>
<name>V6S058_9FLAO</name>
<keyword evidence="1" id="KW-0732">Signal</keyword>
<accession>V6S058</accession>
<keyword evidence="3" id="KW-1185">Reference proteome</keyword>
<comment type="caution">
    <text evidence="2">The sequence shown here is derived from an EMBL/GenBank/DDBJ whole genome shotgun (WGS) entry which is preliminary data.</text>
</comment>
<protein>
    <submittedName>
        <fullName evidence="2">Type IX secretion system PorP/SprF family membrane protein</fullName>
    </submittedName>
</protein>
<dbReference type="InterPro" id="IPR019861">
    <property type="entry name" value="PorP/SprF_Bacteroidetes"/>
</dbReference>
<dbReference type="Pfam" id="PF11751">
    <property type="entry name" value="PorP_SprF"/>
    <property type="match status" value="1"/>
</dbReference>
<proteinExistence type="predicted"/>
<evidence type="ECO:0000313" key="3">
    <source>
        <dbReference type="Proteomes" id="UP000319848"/>
    </source>
</evidence>
<sequence length="334" mass="38134">MNILKKRFLLLAFFLTQLSFSQEGVAVYSDYLSDNYYLIHPSMAGAANCAKVRLTARQQWFGQSDAPRLQTLSFNTALGEEGTSAFGAIAFNDRNGYHSQKGAKITYAHHIRFSKGNDDLNMLSFGANVGIIQSMLDETQFEPTFDPIVDGTIKQKYSYFNVDIGMSYHLVDFYTHVTVKNAIETRRKIYTEFEDDNLRKFLWSAGYTFGKEDGLLWEPSFMFQMTEKTKEKSIDVNLKVYKTMEEFGKIWGGLSYRRSFDATQYSSGGSVKDQTLQYITPIVGVNYKNFMAAYTYSYLTGAVKFDNSGFHQLTLGFNFNCKREPYHCNCPAVN</sequence>
<dbReference type="NCBIfam" id="TIGR03519">
    <property type="entry name" value="T9SS_PorP_fam"/>
    <property type="match status" value="1"/>
</dbReference>
<reference evidence="2 3" key="1">
    <citation type="journal article" date="2015" name="Stand. Genomic Sci.">
        <title>Genomic Encyclopedia of Bacterial and Archaeal Type Strains, Phase III: the genomes of soil and plant-associated and newly described type strains.</title>
        <authorList>
            <person name="Whitman W.B."/>
            <person name="Woyke T."/>
            <person name="Klenk H.P."/>
            <person name="Zhou Y."/>
            <person name="Lilburn T.G."/>
            <person name="Beck B.J."/>
            <person name="De Vos P."/>
            <person name="Vandamme P."/>
            <person name="Eisen J.A."/>
            <person name="Garrity G."/>
            <person name="Hugenholtz P."/>
            <person name="Kyrpides N.C."/>
        </authorList>
    </citation>
    <scope>NUCLEOTIDE SEQUENCE [LARGE SCALE GENOMIC DNA]</scope>
    <source>
        <strain evidence="2 3">CGMCC 1.7270</strain>
    </source>
</reference>
<dbReference type="STRING" id="1341154.FCR2A7T_14880"/>
<evidence type="ECO:0000256" key="1">
    <source>
        <dbReference type="SAM" id="SignalP"/>
    </source>
</evidence>